<dbReference type="Proteomes" id="UP001153050">
    <property type="component" value="Unassembled WGS sequence"/>
</dbReference>
<proteinExistence type="predicted"/>
<dbReference type="SUPFAM" id="SSF55486">
    <property type="entry name" value="Metalloproteases ('zincins'), catalytic domain"/>
    <property type="match status" value="1"/>
</dbReference>
<evidence type="ECO:0008006" key="4">
    <source>
        <dbReference type="Google" id="ProtNLM"/>
    </source>
</evidence>
<evidence type="ECO:0000313" key="2">
    <source>
        <dbReference type="EMBL" id="CAH2402323.1"/>
    </source>
</evidence>
<feature type="region of interest" description="Disordered" evidence="1">
    <location>
        <begin position="478"/>
        <end position="499"/>
    </location>
</feature>
<evidence type="ECO:0000256" key="1">
    <source>
        <dbReference type="SAM" id="MobiDB-lite"/>
    </source>
</evidence>
<dbReference type="CDD" id="cd09598">
    <property type="entry name" value="M4_like"/>
    <property type="match status" value="1"/>
</dbReference>
<name>A0ABN8JWU1_9HYPH</name>
<organism evidence="2 3">
    <name type="scientific">Mesorhizobium escarrei</name>
    <dbReference type="NCBI Taxonomy" id="666018"/>
    <lineage>
        <taxon>Bacteria</taxon>
        <taxon>Pseudomonadati</taxon>
        <taxon>Pseudomonadota</taxon>
        <taxon>Alphaproteobacteria</taxon>
        <taxon>Hyphomicrobiales</taxon>
        <taxon>Phyllobacteriaceae</taxon>
        <taxon>Mesorhizobium</taxon>
    </lineage>
</organism>
<comment type="caution">
    <text evidence="2">The sequence shown here is derived from an EMBL/GenBank/DDBJ whole genome shotgun (WGS) entry which is preliminary data.</text>
</comment>
<dbReference type="EMBL" id="CAKXZT010000126">
    <property type="protein sequence ID" value="CAH2402323.1"/>
    <property type="molecule type" value="Genomic_DNA"/>
</dbReference>
<dbReference type="RefSeq" id="WP_254018988.1">
    <property type="nucleotide sequence ID" value="NZ_CAKXZT010000126.1"/>
</dbReference>
<reference evidence="2 3" key="1">
    <citation type="submission" date="2022-03" db="EMBL/GenBank/DDBJ databases">
        <authorList>
            <person name="Brunel B."/>
        </authorList>
    </citation>
    <scope>NUCLEOTIDE SEQUENCE [LARGE SCALE GENOMIC DNA]</scope>
    <source>
        <strain evidence="2">STM5069sample</strain>
    </source>
</reference>
<keyword evidence="3" id="KW-1185">Reference proteome</keyword>
<feature type="compositionally biased region" description="Polar residues" evidence="1">
    <location>
        <begin position="478"/>
        <end position="493"/>
    </location>
</feature>
<evidence type="ECO:0000313" key="3">
    <source>
        <dbReference type="Proteomes" id="UP001153050"/>
    </source>
</evidence>
<protein>
    <recommendedName>
        <fullName evidence="4">Peptidase M4</fullName>
    </recommendedName>
</protein>
<sequence length="693" mass="76960">MASTSAGSNLIPEPLSRKLRVFAFDPSVAAQFDMAGISEMTIDVPWERNLQPGPVGDYIEVIDADPASGAFYRPVDLNDPRVLAQQGLPPSETNPQFHQQMVYAVAMATIVHFERALGRVALWSSHHDKGSPEESFVRRLRIYPHALRDRNAFYSPEKKALLFGYFPVGIKDANNTPGTLVFTCLSHDIIAHETTHALLDGVHPRFNEPINQDVLAFHEAFADIVALFQHFSYPGVLRDQISRTRGNLANENLLGQLAQQFGRASGRGNALRDALGDIDPKTGKWKPKEPDVRILERTAEPHARGAILVAAVFGAFLKVYRSRTLDLYRIATEGTGVLREGDIHPDLTRRLADEAARTASYVLQMCIRGIDYCPPVGVTFSDYLRGVITADYDLNPDDSSGYRLAFVESFRQWGIHAHGARSTSVDTLFWPTGETAFAEMPERDSAPVAVPGQAAPIDDLTVEDYQRAETQAILSLLNDQESTAGPDQMSPKRQSARTARKLGQASVELDRYEAWAEIDTNAAIVWNWLIEGDGRQFARSFGLVLEEDDPPPTVFRSATNPNRVAVEVHSVRLALRRGFRDVMDTNLLIEVTQRRRGYFDAAEQKRMDRCGNTEFARAGDFSYRAGCTLIINPSDLSVRRVIKTAGTIADNKELDRIRSYLGGGLEPANAFDSARQLLKAREPFALLHRDGEG</sequence>
<accession>A0ABN8JWU1</accession>
<gene>
    <name evidence="2" type="ORF">MES5069_310059</name>
</gene>